<dbReference type="SUPFAM" id="SSF159709">
    <property type="entry name" value="PhnH-like"/>
    <property type="match status" value="1"/>
</dbReference>
<dbReference type="Gene3D" id="3.40.50.11310">
    <property type="entry name" value="Bacterial phosphonate metabolism protein PhnH"/>
    <property type="match status" value="1"/>
</dbReference>
<dbReference type="RefSeq" id="WP_121889721.1">
    <property type="nucleotide sequence ID" value="NZ_PENI01000007.1"/>
</dbReference>
<proteinExistence type="predicted"/>
<comment type="caution">
    <text evidence="1">The sequence shown here is derived from an EMBL/GenBank/DDBJ whole genome shotgun (WGS) entry which is preliminary data.</text>
</comment>
<keyword evidence="1" id="KW-0456">Lyase</keyword>
<dbReference type="GO" id="GO:0019634">
    <property type="term" value="P:organic phosphonate metabolic process"/>
    <property type="evidence" value="ECO:0007669"/>
    <property type="project" value="InterPro"/>
</dbReference>
<dbReference type="InterPro" id="IPR038058">
    <property type="entry name" value="PhnH-like_sp"/>
</dbReference>
<protein>
    <submittedName>
        <fullName evidence="1">Phosphonate C-P lyase system protein PhnH</fullName>
    </submittedName>
</protein>
<dbReference type="InterPro" id="IPR008772">
    <property type="entry name" value="Phosphonate_metab_PhnH"/>
</dbReference>
<evidence type="ECO:0000313" key="1">
    <source>
        <dbReference type="EMBL" id="RMB85281.1"/>
    </source>
</evidence>
<sequence>MTESLLRPARTSAAHTGTLVRALRRGPRESQRDFTVLLDVLARPGRIGRLDVPDGAPAAAVAACGLADVEVPLHVLTGGDPEYDAWAEAAHTATRAPRAALSAARCVVALRPLTAPDVAALHRGRPLDPERGARVFAQVDTLADASDGAPDTVAADVLVLALTGPGVPGERRVAVRGLAADVVDALGRANAGFPCGVDVFLLARDASVTGLPRTTRVRLVRGV</sequence>
<dbReference type="Proteomes" id="UP000270471">
    <property type="component" value="Unassembled WGS sequence"/>
</dbReference>
<reference evidence="1 2" key="1">
    <citation type="submission" date="2017-11" db="EMBL/GenBank/DDBJ databases">
        <title>Draft genome of actinobacteria isolated from guarana (Paullinia cupana (Mart.) Ducke.</title>
        <authorList>
            <person name="Siqueira K.A."/>
            <person name="Liotti R.G."/>
            <person name="Mendes T.A.O."/>
            <person name="Soares M.A."/>
        </authorList>
    </citation>
    <scope>NUCLEOTIDE SEQUENCE [LARGE SCALE GENOMIC DNA]</scope>
    <source>
        <strain evidence="1 2">193</strain>
    </source>
</reference>
<dbReference type="OrthoDB" id="4238947at2"/>
<keyword evidence="2" id="KW-1185">Reference proteome</keyword>
<dbReference type="Pfam" id="PF05845">
    <property type="entry name" value="PhnH"/>
    <property type="match status" value="1"/>
</dbReference>
<dbReference type="EMBL" id="PENI01000007">
    <property type="protein sequence ID" value="RMB85281.1"/>
    <property type="molecule type" value="Genomic_DNA"/>
</dbReference>
<name>A0A3M0I6U1_9ACTN</name>
<organism evidence="1 2">
    <name type="scientific">Streptomyces shenzhenensis</name>
    <dbReference type="NCBI Taxonomy" id="943815"/>
    <lineage>
        <taxon>Bacteria</taxon>
        <taxon>Bacillati</taxon>
        <taxon>Actinomycetota</taxon>
        <taxon>Actinomycetes</taxon>
        <taxon>Kitasatosporales</taxon>
        <taxon>Streptomycetaceae</taxon>
        <taxon>Streptomyces</taxon>
    </lineage>
</organism>
<evidence type="ECO:0000313" key="2">
    <source>
        <dbReference type="Proteomes" id="UP000270471"/>
    </source>
</evidence>
<dbReference type="GO" id="GO:0016829">
    <property type="term" value="F:lyase activity"/>
    <property type="evidence" value="ECO:0007669"/>
    <property type="project" value="UniProtKB-KW"/>
</dbReference>
<gene>
    <name evidence="1" type="primary">phnH</name>
    <name evidence="1" type="ORF">CTZ28_14135</name>
</gene>
<accession>A0A3M0I6U1</accession>
<dbReference type="AlphaFoldDB" id="A0A3M0I6U1"/>
<dbReference type="NCBIfam" id="TIGR03292">
    <property type="entry name" value="PhnH_redo"/>
    <property type="match status" value="1"/>
</dbReference>